<comment type="caution">
    <text evidence="10">The sequence shown here is derived from an EMBL/GenBank/DDBJ whole genome shotgun (WGS) entry which is preliminary data.</text>
</comment>
<dbReference type="Pfam" id="PF00893">
    <property type="entry name" value="Multi_Drug_Res"/>
    <property type="match status" value="1"/>
</dbReference>
<dbReference type="RefSeq" id="WP_209992607.1">
    <property type="nucleotide sequence ID" value="NZ_JBHSVQ010000001.1"/>
</dbReference>
<keyword evidence="2" id="KW-0813">Transport</keyword>
<name>A0ABW5FGI8_9BACL</name>
<evidence type="ECO:0000256" key="1">
    <source>
        <dbReference type="ARBA" id="ARBA00004651"/>
    </source>
</evidence>
<dbReference type="EMBL" id="JBHUKY010000077">
    <property type="protein sequence ID" value="MFD2413789.1"/>
    <property type="molecule type" value="Genomic_DNA"/>
</dbReference>
<evidence type="ECO:0000256" key="9">
    <source>
        <dbReference type="SAM" id="Phobius"/>
    </source>
</evidence>
<dbReference type="Proteomes" id="UP001597448">
    <property type="component" value="Unassembled WGS sequence"/>
</dbReference>
<gene>
    <name evidence="10" type="ORF">ACFSX3_28365</name>
</gene>
<comment type="subcellular location">
    <subcellularLocation>
        <location evidence="1 7">Cell membrane</location>
        <topology evidence="1 7">Multi-pass membrane protein</topology>
    </subcellularLocation>
</comment>
<evidence type="ECO:0000313" key="10">
    <source>
        <dbReference type="EMBL" id="MFD2413789.1"/>
    </source>
</evidence>
<sequence length="122" mass="12878">MRGYFALSIAIMSEIFGTTMLKLSDGFSTVLPSIGVVLGMGLAFYCLSISLRTIPLSLAYAIWSGVGTALTALIGILLWNDPFNLLTGISLLIIIGGLVLLNSPDKTSRESTPEAGGKELPE</sequence>
<dbReference type="SUPFAM" id="SSF103481">
    <property type="entry name" value="Multidrug resistance efflux transporter EmrE"/>
    <property type="match status" value="1"/>
</dbReference>
<evidence type="ECO:0000256" key="6">
    <source>
        <dbReference type="ARBA" id="ARBA00023136"/>
    </source>
</evidence>
<organism evidence="10 11">
    <name type="scientific">Paenibacillus rhizoplanae</name>
    <dbReference type="NCBI Taxonomy" id="1917181"/>
    <lineage>
        <taxon>Bacteria</taxon>
        <taxon>Bacillati</taxon>
        <taxon>Bacillota</taxon>
        <taxon>Bacilli</taxon>
        <taxon>Bacillales</taxon>
        <taxon>Paenibacillaceae</taxon>
        <taxon>Paenibacillus</taxon>
    </lineage>
</organism>
<keyword evidence="11" id="KW-1185">Reference proteome</keyword>
<reference evidence="11" key="1">
    <citation type="journal article" date="2019" name="Int. J. Syst. Evol. Microbiol.">
        <title>The Global Catalogue of Microorganisms (GCM) 10K type strain sequencing project: providing services to taxonomists for standard genome sequencing and annotation.</title>
        <authorList>
            <consortium name="The Broad Institute Genomics Platform"/>
            <consortium name="The Broad Institute Genome Sequencing Center for Infectious Disease"/>
            <person name="Wu L."/>
            <person name="Ma J."/>
        </authorList>
    </citation>
    <scope>NUCLEOTIDE SEQUENCE [LARGE SCALE GENOMIC DNA]</scope>
    <source>
        <strain evidence="11">CCM 8725</strain>
    </source>
</reference>
<feature type="compositionally biased region" description="Basic and acidic residues" evidence="8">
    <location>
        <begin position="106"/>
        <end position="122"/>
    </location>
</feature>
<keyword evidence="4 7" id="KW-0812">Transmembrane</keyword>
<feature type="transmembrane region" description="Helical" evidence="9">
    <location>
        <begin position="59"/>
        <end position="79"/>
    </location>
</feature>
<evidence type="ECO:0000256" key="4">
    <source>
        <dbReference type="ARBA" id="ARBA00022692"/>
    </source>
</evidence>
<dbReference type="InterPro" id="IPR000390">
    <property type="entry name" value="Small_drug/metabolite_transptr"/>
</dbReference>
<evidence type="ECO:0000256" key="2">
    <source>
        <dbReference type="ARBA" id="ARBA00022448"/>
    </source>
</evidence>
<feature type="transmembrane region" description="Helical" evidence="9">
    <location>
        <begin position="85"/>
        <end position="101"/>
    </location>
</feature>
<accession>A0ABW5FGI8</accession>
<evidence type="ECO:0000313" key="11">
    <source>
        <dbReference type="Proteomes" id="UP001597448"/>
    </source>
</evidence>
<keyword evidence="5 9" id="KW-1133">Transmembrane helix</keyword>
<keyword evidence="6 9" id="KW-0472">Membrane</keyword>
<proteinExistence type="inferred from homology"/>
<evidence type="ECO:0000256" key="7">
    <source>
        <dbReference type="RuleBase" id="RU003942"/>
    </source>
</evidence>
<protein>
    <submittedName>
        <fullName evidence="10">DMT family transporter</fullName>
    </submittedName>
</protein>
<dbReference type="PANTHER" id="PTHR30561:SF1">
    <property type="entry name" value="MULTIDRUG TRANSPORTER EMRE"/>
    <property type="match status" value="1"/>
</dbReference>
<feature type="region of interest" description="Disordered" evidence="8">
    <location>
        <begin position="103"/>
        <end position="122"/>
    </location>
</feature>
<dbReference type="Gene3D" id="1.10.3730.20">
    <property type="match status" value="1"/>
</dbReference>
<feature type="transmembrane region" description="Helical" evidence="9">
    <location>
        <begin position="27"/>
        <end position="47"/>
    </location>
</feature>
<evidence type="ECO:0000256" key="5">
    <source>
        <dbReference type="ARBA" id="ARBA00022989"/>
    </source>
</evidence>
<keyword evidence="3" id="KW-1003">Cell membrane</keyword>
<dbReference type="InterPro" id="IPR045324">
    <property type="entry name" value="Small_multidrug_res"/>
</dbReference>
<evidence type="ECO:0000256" key="8">
    <source>
        <dbReference type="SAM" id="MobiDB-lite"/>
    </source>
</evidence>
<dbReference type="InterPro" id="IPR037185">
    <property type="entry name" value="EmrE-like"/>
</dbReference>
<dbReference type="PANTHER" id="PTHR30561">
    <property type="entry name" value="SMR FAMILY PROTON-DEPENDENT DRUG EFFLUX TRANSPORTER SUGE"/>
    <property type="match status" value="1"/>
</dbReference>
<comment type="similarity">
    <text evidence="7">Belongs to the drug/metabolite transporter (DMT) superfamily. Small multidrug resistance (SMR) (TC 2.A.7.1) family.</text>
</comment>
<evidence type="ECO:0000256" key="3">
    <source>
        <dbReference type="ARBA" id="ARBA00022475"/>
    </source>
</evidence>